<dbReference type="Pfam" id="PF02661">
    <property type="entry name" value="Fic"/>
    <property type="match status" value="1"/>
</dbReference>
<dbReference type="Proteomes" id="UP000029080">
    <property type="component" value="Unassembled WGS sequence"/>
</dbReference>
<feature type="compositionally biased region" description="Basic and acidic residues" evidence="3">
    <location>
        <begin position="308"/>
        <end position="321"/>
    </location>
</feature>
<dbReference type="PANTHER" id="PTHR13504:SF38">
    <property type="entry name" value="FIDO DOMAIN-CONTAINING PROTEIN"/>
    <property type="match status" value="1"/>
</dbReference>
<dbReference type="EMBL" id="JGZU01000020">
    <property type="protein sequence ID" value="KFJ04024.1"/>
    <property type="molecule type" value="Genomic_DNA"/>
</dbReference>
<dbReference type="Gene3D" id="1.10.3290.10">
    <property type="entry name" value="Fido-like domain"/>
    <property type="match status" value="1"/>
</dbReference>
<dbReference type="GO" id="GO:0005524">
    <property type="term" value="F:ATP binding"/>
    <property type="evidence" value="ECO:0007669"/>
    <property type="project" value="UniProtKB-KW"/>
</dbReference>
<dbReference type="eggNOG" id="COG3177">
    <property type="taxonomic scope" value="Bacteria"/>
</dbReference>
<reference evidence="5 6" key="1">
    <citation type="submission" date="2014-03" db="EMBL/GenBank/DDBJ databases">
        <title>Genomics of Bifidobacteria.</title>
        <authorList>
            <person name="Ventura M."/>
            <person name="Milani C."/>
            <person name="Lugli G.A."/>
        </authorList>
    </citation>
    <scope>NUCLEOTIDE SEQUENCE [LARGE SCALE GENOMIC DNA]</scope>
    <source>
        <strain evidence="5 6">JCM 13495</strain>
    </source>
</reference>
<feature type="active site" evidence="1">
    <location>
        <position position="203"/>
    </location>
</feature>
<evidence type="ECO:0000313" key="5">
    <source>
        <dbReference type="EMBL" id="KFJ04024.1"/>
    </source>
</evidence>
<feature type="region of interest" description="Disordered" evidence="3">
    <location>
        <begin position="308"/>
        <end position="355"/>
    </location>
</feature>
<evidence type="ECO:0000259" key="4">
    <source>
        <dbReference type="PROSITE" id="PS51459"/>
    </source>
</evidence>
<dbReference type="SUPFAM" id="SSF140931">
    <property type="entry name" value="Fic-like"/>
    <property type="match status" value="1"/>
</dbReference>
<sequence length="355" mass="40361">MIVEGWNQARPYGQAGGIGGQEATAIMAERKTRLVDRLVWERDHHVDHAMFYWTQVQLSFNSNHMEGSTLTAAQTAQIFETGRFLTDKDEQITLDDAIETANHFDAFNWMLDHVDEPVDRTLVCGLQAILKHGTSQERQSWRNVGDYKTADNEIVQMLGVSAASTAPAKDVPALMDEVYDAYARLDDDPLRIAMCHWMFEKVHPFFDGNGRVGRLVMFKECLRLDTVPPLIRDEDHNRYVAALDRFPEEPGWLVDLILHARDGYKQVFMDRMAANELEYAYDDDWDRDAYRDELDRAAGFKRRIERLARTARSGHDPEGTSRRARHGTASDPTDPADPMNIATGTNDRGMGSAII</sequence>
<proteinExistence type="predicted"/>
<dbReference type="InterPro" id="IPR040198">
    <property type="entry name" value="Fido_containing"/>
</dbReference>
<dbReference type="AlphaFoldDB" id="A0A087E8C3"/>
<comment type="caution">
    <text evidence="5">The sequence shown here is derived from an EMBL/GenBank/DDBJ whole genome shotgun (WGS) entry which is preliminary data.</text>
</comment>
<dbReference type="InterPro" id="IPR003812">
    <property type="entry name" value="Fido"/>
</dbReference>
<evidence type="ECO:0000313" key="6">
    <source>
        <dbReference type="Proteomes" id="UP000029080"/>
    </source>
</evidence>
<dbReference type="PANTHER" id="PTHR13504">
    <property type="entry name" value="FIDO DOMAIN-CONTAINING PROTEIN DDB_G0283145"/>
    <property type="match status" value="1"/>
</dbReference>
<keyword evidence="2" id="KW-0067">ATP-binding</keyword>
<name>A0A087E8C3_9BIFI</name>
<dbReference type="STRING" id="356829.BITS_1853"/>
<organism evidence="5 6">
    <name type="scientific">Bifidobacterium tsurumiense</name>
    <dbReference type="NCBI Taxonomy" id="356829"/>
    <lineage>
        <taxon>Bacteria</taxon>
        <taxon>Bacillati</taxon>
        <taxon>Actinomycetota</taxon>
        <taxon>Actinomycetes</taxon>
        <taxon>Bifidobacteriales</taxon>
        <taxon>Bifidobacteriaceae</taxon>
        <taxon>Bifidobacterium</taxon>
    </lineage>
</organism>
<keyword evidence="2" id="KW-0547">Nucleotide-binding</keyword>
<keyword evidence="6" id="KW-1185">Reference proteome</keyword>
<protein>
    <submittedName>
        <fullName evidence="5">Fic family protein</fullName>
    </submittedName>
</protein>
<evidence type="ECO:0000256" key="2">
    <source>
        <dbReference type="PIRSR" id="PIRSR640198-2"/>
    </source>
</evidence>
<evidence type="ECO:0000256" key="3">
    <source>
        <dbReference type="SAM" id="MobiDB-lite"/>
    </source>
</evidence>
<feature type="domain" description="Fido" evidence="4">
    <location>
        <begin position="118"/>
        <end position="262"/>
    </location>
</feature>
<evidence type="ECO:0000256" key="1">
    <source>
        <dbReference type="PIRSR" id="PIRSR640198-1"/>
    </source>
</evidence>
<dbReference type="PROSITE" id="PS51459">
    <property type="entry name" value="FIDO"/>
    <property type="match status" value="1"/>
</dbReference>
<accession>A0A087E8C3</accession>
<feature type="binding site" evidence="2">
    <location>
        <begin position="207"/>
        <end position="214"/>
    </location>
    <ligand>
        <name>ATP</name>
        <dbReference type="ChEBI" id="CHEBI:30616"/>
    </ligand>
</feature>
<dbReference type="InterPro" id="IPR036597">
    <property type="entry name" value="Fido-like_dom_sf"/>
</dbReference>
<gene>
    <name evidence="5" type="ORF">BITS_1853</name>
</gene>